<protein>
    <submittedName>
        <fullName evidence="2">GDP-6-deoxy-D-talose 4-dehydrogenase</fullName>
        <ecNumber evidence="2">1.1.1.135</ecNumber>
    </submittedName>
</protein>
<sequence length="298" mass="32451">MSKRVFVTGLSGFTGRYLRDALVADGLEVHGIGQGAGEGVRHCDLNDTDSLTRIIDAVRPDYVVHLAAIAYVAHDDPLEFYRVNVLGTESLLKAIVAAGVSPTKVLLASSANVYGNAEQLPITEDVPPAPTNHYANSKLAMEMICRNWFAKLPMLIARPFNYTGYGQAENFLVPKIVKHFASGVSAIRLGNIDVSRDISDVLYLVEAYRRLLVGSAVSETVNICGGRAYSVAEILDAMRDISGRDIHVEVDPALVRGAEVIRLYGSPAKLRRLVGDIPAPDLRDILARMYDRYTGATH</sequence>
<evidence type="ECO:0000313" key="2">
    <source>
        <dbReference type="EMBL" id="CAJ0775979.1"/>
    </source>
</evidence>
<dbReference type="SUPFAM" id="SSF51735">
    <property type="entry name" value="NAD(P)-binding Rossmann-fold domains"/>
    <property type="match status" value="1"/>
</dbReference>
<dbReference type="EMBL" id="CATZBU010000001">
    <property type="protein sequence ID" value="CAJ0775979.1"/>
    <property type="molecule type" value="Genomic_DNA"/>
</dbReference>
<accession>A0ABM9IY05</accession>
<dbReference type="GO" id="GO:0047916">
    <property type="term" value="F:GDP-6-deoxy-D-talose 4-dehydrogenase activity"/>
    <property type="evidence" value="ECO:0007669"/>
    <property type="project" value="UniProtKB-EC"/>
</dbReference>
<evidence type="ECO:0000259" key="1">
    <source>
        <dbReference type="Pfam" id="PF16363"/>
    </source>
</evidence>
<proteinExistence type="predicted"/>
<name>A0ABM9IY05_9RALS</name>
<dbReference type="EC" id="1.1.1.135" evidence="2"/>
<evidence type="ECO:0000313" key="3">
    <source>
        <dbReference type="Proteomes" id="UP001189813"/>
    </source>
</evidence>
<organism evidence="2 3">
    <name type="scientific">Ralstonia psammae</name>
    <dbReference type="NCBI Taxonomy" id="3058598"/>
    <lineage>
        <taxon>Bacteria</taxon>
        <taxon>Pseudomonadati</taxon>
        <taxon>Pseudomonadota</taxon>
        <taxon>Betaproteobacteria</taxon>
        <taxon>Burkholderiales</taxon>
        <taxon>Burkholderiaceae</taxon>
        <taxon>Ralstonia</taxon>
    </lineage>
</organism>
<reference evidence="2 3" key="1">
    <citation type="submission" date="2023-07" db="EMBL/GenBank/DDBJ databases">
        <authorList>
            <person name="Peeters C."/>
        </authorList>
    </citation>
    <scope>NUCLEOTIDE SEQUENCE [LARGE SCALE GENOMIC DNA]</scope>
    <source>
        <strain evidence="2 3">LMG 19083</strain>
    </source>
</reference>
<dbReference type="InterPro" id="IPR036291">
    <property type="entry name" value="NAD(P)-bd_dom_sf"/>
</dbReference>
<dbReference type="Gene3D" id="3.90.25.10">
    <property type="entry name" value="UDP-galactose 4-epimerase, domain 1"/>
    <property type="match status" value="1"/>
</dbReference>
<dbReference type="InterPro" id="IPR016040">
    <property type="entry name" value="NAD(P)-bd_dom"/>
</dbReference>
<dbReference type="RefSeq" id="WP_316663476.1">
    <property type="nucleotide sequence ID" value="NZ_CATZBU010000001.1"/>
</dbReference>
<feature type="domain" description="NAD(P)-binding" evidence="1">
    <location>
        <begin position="6"/>
        <end position="289"/>
    </location>
</feature>
<keyword evidence="3" id="KW-1185">Reference proteome</keyword>
<dbReference type="Pfam" id="PF16363">
    <property type="entry name" value="GDP_Man_Dehyd"/>
    <property type="match status" value="1"/>
</dbReference>
<dbReference type="Proteomes" id="UP001189813">
    <property type="component" value="Unassembled WGS sequence"/>
</dbReference>
<gene>
    <name evidence="2" type="primary">tld</name>
    <name evidence="2" type="ORF">LMG19083_00100</name>
</gene>
<keyword evidence="2" id="KW-0560">Oxidoreductase</keyword>
<dbReference type="Gene3D" id="3.40.50.720">
    <property type="entry name" value="NAD(P)-binding Rossmann-like Domain"/>
    <property type="match status" value="1"/>
</dbReference>
<dbReference type="PANTHER" id="PTHR43000">
    <property type="entry name" value="DTDP-D-GLUCOSE 4,6-DEHYDRATASE-RELATED"/>
    <property type="match status" value="1"/>
</dbReference>
<comment type="caution">
    <text evidence="2">The sequence shown here is derived from an EMBL/GenBank/DDBJ whole genome shotgun (WGS) entry which is preliminary data.</text>
</comment>